<proteinExistence type="predicted"/>
<dbReference type="AlphaFoldDB" id="A0A9P7EDL3"/>
<keyword evidence="2" id="KW-0732">Signal</keyword>
<keyword evidence="4" id="KW-1185">Reference proteome</keyword>
<gene>
    <name evidence="3" type="ORF">BJ212DRAFT_1479735</name>
</gene>
<feature type="signal peptide" evidence="2">
    <location>
        <begin position="1"/>
        <end position="19"/>
    </location>
</feature>
<dbReference type="Proteomes" id="UP000807769">
    <property type="component" value="Unassembled WGS sequence"/>
</dbReference>
<evidence type="ECO:0000256" key="1">
    <source>
        <dbReference type="SAM" id="MobiDB-lite"/>
    </source>
</evidence>
<dbReference type="RefSeq" id="XP_041194629.1">
    <property type="nucleotide sequence ID" value="XM_041339945.1"/>
</dbReference>
<evidence type="ECO:0000313" key="4">
    <source>
        <dbReference type="Proteomes" id="UP000807769"/>
    </source>
</evidence>
<dbReference type="OrthoDB" id="2679618at2759"/>
<feature type="region of interest" description="Disordered" evidence="1">
    <location>
        <begin position="92"/>
        <end position="112"/>
    </location>
</feature>
<protein>
    <submittedName>
        <fullName evidence="3">Uncharacterized protein</fullName>
    </submittedName>
</protein>
<feature type="chain" id="PRO_5040276478" evidence="2">
    <location>
        <begin position="20"/>
        <end position="112"/>
    </location>
</feature>
<evidence type="ECO:0000313" key="3">
    <source>
        <dbReference type="EMBL" id="KAG1818757.1"/>
    </source>
</evidence>
<name>A0A9P7EDL3_9AGAM</name>
<dbReference type="GeneID" id="64633961"/>
<feature type="compositionally biased region" description="Acidic residues" evidence="1">
    <location>
        <begin position="103"/>
        <end position="112"/>
    </location>
</feature>
<comment type="caution">
    <text evidence="3">The sequence shown here is derived from an EMBL/GenBank/DDBJ whole genome shotgun (WGS) entry which is preliminary data.</text>
</comment>
<organism evidence="3 4">
    <name type="scientific">Suillus subaureus</name>
    <dbReference type="NCBI Taxonomy" id="48587"/>
    <lineage>
        <taxon>Eukaryota</taxon>
        <taxon>Fungi</taxon>
        <taxon>Dikarya</taxon>
        <taxon>Basidiomycota</taxon>
        <taxon>Agaricomycotina</taxon>
        <taxon>Agaricomycetes</taxon>
        <taxon>Agaricomycetidae</taxon>
        <taxon>Boletales</taxon>
        <taxon>Suillineae</taxon>
        <taxon>Suillaceae</taxon>
        <taxon>Suillus</taxon>
    </lineage>
</organism>
<sequence>MQLSVLFSAFVSFAILAAASPTQGAISKRSSKRENLDINFQRDLLEESEKRAELEANLVGYIDYGGGSGPSEANEKREELEANLVGYVDYGGGGISEATEKREDEEDYAPAT</sequence>
<dbReference type="EMBL" id="JABBWG010000011">
    <property type="protein sequence ID" value="KAG1818757.1"/>
    <property type="molecule type" value="Genomic_DNA"/>
</dbReference>
<accession>A0A9P7EDL3</accession>
<reference evidence="3" key="1">
    <citation type="journal article" date="2020" name="New Phytol.">
        <title>Comparative genomics reveals dynamic genome evolution in host specialist ectomycorrhizal fungi.</title>
        <authorList>
            <person name="Lofgren L.A."/>
            <person name="Nguyen N.H."/>
            <person name="Vilgalys R."/>
            <person name="Ruytinx J."/>
            <person name="Liao H.L."/>
            <person name="Branco S."/>
            <person name="Kuo A."/>
            <person name="LaButti K."/>
            <person name="Lipzen A."/>
            <person name="Andreopoulos W."/>
            <person name="Pangilinan J."/>
            <person name="Riley R."/>
            <person name="Hundley H."/>
            <person name="Na H."/>
            <person name="Barry K."/>
            <person name="Grigoriev I.V."/>
            <person name="Stajich J.E."/>
            <person name="Kennedy P.G."/>
        </authorList>
    </citation>
    <scope>NUCLEOTIDE SEQUENCE</scope>
    <source>
        <strain evidence="3">MN1</strain>
    </source>
</reference>
<evidence type="ECO:0000256" key="2">
    <source>
        <dbReference type="SAM" id="SignalP"/>
    </source>
</evidence>